<keyword evidence="2" id="KW-1185">Reference proteome</keyword>
<reference evidence="1 2" key="1">
    <citation type="journal article" date="2012" name="Environ. Microbiol.">
        <title>The genome sequence of Desulfatibacillum alkenivorans AK-01: a blueprint for anaerobic alkane oxidation.</title>
        <authorList>
            <person name="Callaghan A.V."/>
            <person name="Morris B.E."/>
            <person name="Pereira I.A."/>
            <person name="McInerney M.J."/>
            <person name="Austin R.N."/>
            <person name="Groves J.T."/>
            <person name="Kukor J.J."/>
            <person name="Suflita J.M."/>
            <person name="Young L.Y."/>
            <person name="Zylstra G.J."/>
            <person name="Wawrik B."/>
        </authorList>
    </citation>
    <scope>NUCLEOTIDE SEQUENCE [LARGE SCALE GENOMIC DNA]</scope>
    <source>
        <strain evidence="1 2">AK-01</strain>
    </source>
</reference>
<sequence length="176" mass="20741">MTLYLYLEGVETVLHGRTVFPEDMEAVRRNFLDLEGDEDSWTDPNQYLMYDHRLNISWQIDQSIPPFEIDTKKVKIEVTDDNLDQFFCLPSYDGEFFAIKGQEQEASLIYKWEGVNSMDLNRLRIQAKRLDALLGMKDLLFIVDIMYDKSSGELTNQVACKELDWWDEVKFIKCCQ</sequence>
<dbReference type="RefSeq" id="WP_015949522.1">
    <property type="nucleotide sequence ID" value="NC_011768.1"/>
</dbReference>
<dbReference type="HOGENOM" id="CLU_1522771_0_0_7"/>
<evidence type="ECO:0000313" key="2">
    <source>
        <dbReference type="Proteomes" id="UP000000739"/>
    </source>
</evidence>
<dbReference type="AlphaFoldDB" id="B8FD52"/>
<organism evidence="1 2">
    <name type="scientific">Desulfatibacillum aliphaticivorans</name>
    <dbReference type="NCBI Taxonomy" id="218208"/>
    <lineage>
        <taxon>Bacteria</taxon>
        <taxon>Pseudomonadati</taxon>
        <taxon>Thermodesulfobacteriota</taxon>
        <taxon>Desulfobacteria</taxon>
        <taxon>Desulfobacterales</taxon>
        <taxon>Desulfatibacillaceae</taxon>
        <taxon>Desulfatibacillum</taxon>
    </lineage>
</organism>
<name>B8FD52_DESAL</name>
<gene>
    <name evidence="1" type="ordered locus">Dalk_4806</name>
</gene>
<protein>
    <submittedName>
        <fullName evidence="1">Uncharacterized protein</fullName>
    </submittedName>
</protein>
<accession>B8FD52</accession>
<proteinExistence type="predicted"/>
<evidence type="ECO:0000313" key="1">
    <source>
        <dbReference type="EMBL" id="ACL06483.1"/>
    </source>
</evidence>
<dbReference type="Proteomes" id="UP000000739">
    <property type="component" value="Chromosome"/>
</dbReference>
<dbReference type="EMBL" id="CP001322">
    <property type="protein sequence ID" value="ACL06483.1"/>
    <property type="molecule type" value="Genomic_DNA"/>
</dbReference>
<dbReference type="KEGG" id="dal:Dalk_4806"/>